<feature type="transmembrane region" description="Helical" evidence="8">
    <location>
        <begin position="227"/>
        <end position="246"/>
    </location>
</feature>
<evidence type="ECO:0000256" key="5">
    <source>
        <dbReference type="ARBA" id="ARBA00022692"/>
    </source>
</evidence>
<keyword evidence="3" id="KW-0328">Glycosyltransferase</keyword>
<feature type="transmembrane region" description="Helical" evidence="8">
    <location>
        <begin position="48"/>
        <end position="66"/>
    </location>
</feature>
<evidence type="ECO:0000256" key="6">
    <source>
        <dbReference type="ARBA" id="ARBA00022989"/>
    </source>
</evidence>
<comment type="caution">
    <text evidence="9">The sequence shown here is derived from an EMBL/GenBank/DDBJ whole genome shotgun (WGS) entry which is preliminary data.</text>
</comment>
<evidence type="ECO:0000256" key="2">
    <source>
        <dbReference type="ARBA" id="ARBA00022475"/>
    </source>
</evidence>
<evidence type="ECO:0000313" key="9">
    <source>
        <dbReference type="EMBL" id="MXY92277.1"/>
    </source>
</evidence>
<dbReference type="AlphaFoldDB" id="A0A6B0YNY6"/>
<dbReference type="GO" id="GO:0005886">
    <property type="term" value="C:plasma membrane"/>
    <property type="evidence" value="ECO:0007669"/>
    <property type="project" value="UniProtKB-SubCell"/>
</dbReference>
<dbReference type="EMBL" id="VXRG01000026">
    <property type="protein sequence ID" value="MXY92277.1"/>
    <property type="molecule type" value="Genomic_DNA"/>
</dbReference>
<dbReference type="GO" id="GO:0009103">
    <property type="term" value="P:lipopolysaccharide biosynthetic process"/>
    <property type="evidence" value="ECO:0007669"/>
    <property type="project" value="UniProtKB-ARBA"/>
</dbReference>
<proteinExistence type="predicted"/>
<evidence type="ECO:0000256" key="4">
    <source>
        <dbReference type="ARBA" id="ARBA00022679"/>
    </source>
</evidence>
<name>A0A6B0YNY6_9CHLR</name>
<evidence type="ECO:0000256" key="3">
    <source>
        <dbReference type="ARBA" id="ARBA00022676"/>
    </source>
</evidence>
<accession>A0A6B0YNY6</accession>
<feature type="transmembrane region" description="Helical" evidence="8">
    <location>
        <begin position="393"/>
        <end position="413"/>
    </location>
</feature>
<dbReference type="GO" id="GO:0016763">
    <property type="term" value="F:pentosyltransferase activity"/>
    <property type="evidence" value="ECO:0007669"/>
    <property type="project" value="TreeGrafter"/>
</dbReference>
<feature type="transmembrane region" description="Helical" evidence="8">
    <location>
        <begin position="328"/>
        <end position="345"/>
    </location>
</feature>
<feature type="transmembrane region" description="Helical" evidence="8">
    <location>
        <begin position="108"/>
        <end position="125"/>
    </location>
</feature>
<feature type="transmembrane region" description="Helical" evidence="8">
    <location>
        <begin position="181"/>
        <end position="199"/>
    </location>
</feature>
<evidence type="ECO:0000256" key="8">
    <source>
        <dbReference type="SAM" id="Phobius"/>
    </source>
</evidence>
<feature type="transmembrane region" description="Helical" evidence="8">
    <location>
        <begin position="303"/>
        <end position="321"/>
    </location>
</feature>
<protein>
    <recommendedName>
        <fullName evidence="10">Glycosyltransferase RgtA/B/C/D-like domain-containing protein</fullName>
    </recommendedName>
</protein>
<evidence type="ECO:0000256" key="7">
    <source>
        <dbReference type="ARBA" id="ARBA00023136"/>
    </source>
</evidence>
<dbReference type="PANTHER" id="PTHR33908:SF3">
    <property type="entry name" value="UNDECAPRENYL PHOSPHATE-ALPHA-4-AMINO-4-DEOXY-L-ARABINOSE ARABINOSYL TRANSFERASE"/>
    <property type="match status" value="1"/>
</dbReference>
<keyword evidence="5 8" id="KW-0812">Transmembrane</keyword>
<gene>
    <name evidence="9" type="ORF">F4Y42_02390</name>
</gene>
<evidence type="ECO:0000256" key="1">
    <source>
        <dbReference type="ARBA" id="ARBA00004651"/>
    </source>
</evidence>
<keyword evidence="2" id="KW-1003">Cell membrane</keyword>
<dbReference type="GO" id="GO:0010041">
    <property type="term" value="P:response to iron(III) ion"/>
    <property type="evidence" value="ECO:0007669"/>
    <property type="project" value="TreeGrafter"/>
</dbReference>
<feature type="transmembrane region" description="Helical" evidence="8">
    <location>
        <begin position="357"/>
        <end position="381"/>
    </location>
</feature>
<organism evidence="9">
    <name type="scientific">Caldilineaceae bacterium SB0664_bin_27</name>
    <dbReference type="NCBI Taxonomy" id="2605260"/>
    <lineage>
        <taxon>Bacteria</taxon>
        <taxon>Bacillati</taxon>
        <taxon>Chloroflexota</taxon>
        <taxon>Caldilineae</taxon>
        <taxon>Caldilineales</taxon>
        <taxon>Caldilineaceae</taxon>
    </lineage>
</organism>
<feature type="transmembrane region" description="Helical" evidence="8">
    <location>
        <begin position="156"/>
        <end position="174"/>
    </location>
</feature>
<keyword evidence="7 8" id="KW-0472">Membrane</keyword>
<evidence type="ECO:0008006" key="10">
    <source>
        <dbReference type="Google" id="ProtNLM"/>
    </source>
</evidence>
<reference evidence="9" key="1">
    <citation type="submission" date="2019-09" db="EMBL/GenBank/DDBJ databases">
        <title>Characterisation of the sponge microbiome using genome-centric metagenomics.</title>
        <authorList>
            <person name="Engelberts J.P."/>
            <person name="Robbins S.J."/>
            <person name="De Goeij J.M."/>
            <person name="Aranda M."/>
            <person name="Bell S.C."/>
            <person name="Webster N.S."/>
        </authorList>
    </citation>
    <scope>NUCLEOTIDE SEQUENCE</scope>
    <source>
        <strain evidence="9">SB0664_bin_27</strain>
    </source>
</reference>
<comment type="subcellular location">
    <subcellularLocation>
        <location evidence="1">Cell membrane</location>
        <topology evidence="1">Multi-pass membrane protein</topology>
    </subcellularLocation>
</comment>
<dbReference type="InterPro" id="IPR050297">
    <property type="entry name" value="LipidA_mod_glycosyltrf_83"/>
</dbReference>
<sequence length="704" mass="78661">MNALQVLQGEHAPFFPENNGREGMIVYAIALTTSFLGRTVLAVRLPTALISAGTVLVLFWLGWILFGRDEHGGRPTPWRGLLIGGTGAGLLAVSLGQTVIGRTALRGSFLPFFLSLSLALLWWAWSHDEQSYSSKDKPTGQSPARKNVLTAKLGNWWRIALAGVCTGLLPYTYITARFTPFLFLLFGLSFLLPLVKKGGGIEAGKDSSSPILFRLIASPTRTEWQKAGIFVAFSVLVAAPILLHFARNPDHFFLRSAQTWVFDSERNLGNPFGTFLSNLWGYVLAFGFRGDLLPRHNLVGKPVLNIWQALFFWIGVGTAAWQWRKRPAYRLLLLWLALLILPAVLAREITSVPPNTIRMIGAIPAIFLLVAVGIWESFLFVRRRYSHHTDARTGVVLASLVVLAILFQGVSTYRDYFHKWASSPEIHRAYGSEWTDLIEIVSDQASDGSVAFLVPGFLWQYSFEYLYQGGAPVHLVHTDMPDFAHRTESVVTTSESPPEVKVVDWSNDVIWSGDEEQRLAVLFEKYGRHLGTEQYNDFQIKTYADFSRDRPWTLYEFLDPLTVNYDGGISLLGLAAGQGEKQQSTQSPLNLKKGNPFWLALQWQTAPELGVDFAVSLRLHDAEGSNVFQGDYVLWRPDHSPTGAGGQSEPFDSLHLIELPADLPFGDYELRIVVYDTESLKPTVELGVWEAETKIAHLNYSDSK</sequence>
<keyword evidence="4" id="KW-0808">Transferase</keyword>
<feature type="transmembrane region" description="Helical" evidence="8">
    <location>
        <begin position="267"/>
        <end position="288"/>
    </location>
</feature>
<dbReference type="PANTHER" id="PTHR33908">
    <property type="entry name" value="MANNOSYLTRANSFERASE YKCB-RELATED"/>
    <property type="match status" value="1"/>
</dbReference>
<keyword evidence="6 8" id="KW-1133">Transmembrane helix</keyword>
<feature type="transmembrane region" description="Helical" evidence="8">
    <location>
        <begin position="78"/>
        <end position="96"/>
    </location>
</feature>
<feature type="transmembrane region" description="Helical" evidence="8">
    <location>
        <begin position="24"/>
        <end position="41"/>
    </location>
</feature>